<evidence type="ECO:0000313" key="4">
    <source>
        <dbReference type="Proteomes" id="UP000501623"/>
    </source>
</evidence>
<keyword evidence="1" id="KW-0732">Signal</keyword>
<dbReference type="SUPFAM" id="SSF48726">
    <property type="entry name" value="Immunoglobulin"/>
    <property type="match status" value="1"/>
</dbReference>
<dbReference type="InterPro" id="IPR013783">
    <property type="entry name" value="Ig-like_fold"/>
</dbReference>
<feature type="chain" id="PRO_5026738324" evidence="1">
    <location>
        <begin position="33"/>
        <end position="854"/>
    </location>
</feature>
<dbReference type="AlphaFoldDB" id="A0A6M6BGW5"/>
<dbReference type="KEGG" id="hts:HMJ29_12800"/>
<feature type="signal peptide" evidence="1">
    <location>
        <begin position="1"/>
        <end position="32"/>
    </location>
</feature>
<gene>
    <name evidence="3" type="ORF">HMJ29_12800</name>
</gene>
<proteinExistence type="predicted"/>
<protein>
    <submittedName>
        <fullName evidence="3">T9SS type A sorting domain-containing protein</fullName>
    </submittedName>
</protein>
<reference evidence="3 4" key="1">
    <citation type="submission" date="2020-05" db="EMBL/GenBank/DDBJ databases">
        <title>Complete genome sequence of Hymenobacter sp. TS19 in Coasted Sand Dune.</title>
        <authorList>
            <person name="Lee J.-H."/>
            <person name="Jung J.-H."/>
            <person name="Jeong S."/>
            <person name="Zhao L."/>
            <person name="Kim M.-K."/>
            <person name="Seo H.-S."/>
            <person name="Lim S."/>
        </authorList>
    </citation>
    <scope>NUCLEOTIDE SEQUENCE [LARGE SCALE GENOMIC DNA]</scope>
    <source>
        <strain evidence="3 4">TS19</strain>
    </source>
</reference>
<feature type="domain" description="Ig-like" evidence="2">
    <location>
        <begin position="292"/>
        <end position="365"/>
    </location>
</feature>
<dbReference type="Gene3D" id="2.60.40.10">
    <property type="entry name" value="Immunoglobulins"/>
    <property type="match status" value="1"/>
</dbReference>
<organism evidence="3 4">
    <name type="scientific">Hymenobacter taeanensis</name>
    <dbReference type="NCBI Taxonomy" id="2735321"/>
    <lineage>
        <taxon>Bacteria</taxon>
        <taxon>Pseudomonadati</taxon>
        <taxon>Bacteroidota</taxon>
        <taxon>Cytophagia</taxon>
        <taxon>Cytophagales</taxon>
        <taxon>Hymenobacteraceae</taxon>
        <taxon>Hymenobacter</taxon>
    </lineage>
</organism>
<accession>A0A6M6BGW5</accession>
<dbReference type="InterPro" id="IPR044023">
    <property type="entry name" value="Ig_7"/>
</dbReference>
<dbReference type="Proteomes" id="UP000501623">
    <property type="component" value="Chromosome"/>
</dbReference>
<dbReference type="InterPro" id="IPR036179">
    <property type="entry name" value="Ig-like_dom_sf"/>
</dbReference>
<dbReference type="RefSeq" id="WP_171591864.1">
    <property type="nucleotide sequence ID" value="NZ_CP053538.1"/>
</dbReference>
<dbReference type="Pfam" id="PF19081">
    <property type="entry name" value="Ig_7"/>
    <property type="match status" value="1"/>
</dbReference>
<name>A0A6M6BGW5_9BACT</name>
<sequence>MLHFTLAIKRLLTWLSCLVVLALLPYTGQAQCAPTVAPSTVNISQTYAVRTRQSFTATCTGILQNVTFVISSFADDLRGSGFKVRCNLKNAAGTVLASTVETDVIYPGATWVASFTAANLTLTSGAQYSWEIENSSYPSGQGPVALMLLNRTTAVIAANDAYTGGSYTDDNTGNTDGSGTAVTNYPYSDARGWTVNIGTPGPTITAQPQSLTACPGSAASLAVTASAPVTGYQWFSNTSSSNTGGALLPGATGATYAPATAAAGTRYYYVQVYNSSGYTASNPATVTVNATPAAPTGSASQSFSSGATVANLVATGSNLQWYAASTGGTALAGTTTLATGTTYYATQTVSTCESTSRLAVTVTITAPVAPVQVLTSMGGTLFVNTGGTLVVNGHLSQTGAALLRTTGTATVRGDLTSTAPAALDLSAGALEVTGNLSNAGPTTATTGTLRLSGTTNQTVDLVGGTVGQLVVNKPTAGGTRVDLPTDLTTLTGLTLTAGSIRTAATATLILPVGATVAGEGPGQYVQGNLRVSRAVAGPGSVDFGLGLVLNSGGQNLGSVAATRTAGLQTAGVSYGQNLAGTAKGIDRVWRLAPSQAPTAPVSVTLSWVADDDNGFVATTPAQLWRADQSGGPWSPQGNAANASARSFTANVAQLGVLTVSNTSQPLPVVLVSFAAQRRGEAAYLTWATASEKNSAYFEVEVSPNGTAFRPVGRVAAHGNSTQPQAYSLTDANLTRYAAPVVYYRLRQVDQDSTASYSTVRVLAVSGAPVTFRAEAWPNPAQPGMTTQLQVNGPDAGLPVELTLTDAAGRVLTRRTVPAGSGSLALPEADSRAAGVYLLLVRQGASQQMVRLLRK</sequence>
<keyword evidence="4" id="KW-1185">Reference proteome</keyword>
<evidence type="ECO:0000259" key="2">
    <source>
        <dbReference type="Pfam" id="PF19081"/>
    </source>
</evidence>
<dbReference type="EMBL" id="CP053538">
    <property type="protein sequence ID" value="QJX47771.1"/>
    <property type="molecule type" value="Genomic_DNA"/>
</dbReference>
<evidence type="ECO:0000256" key="1">
    <source>
        <dbReference type="SAM" id="SignalP"/>
    </source>
</evidence>
<evidence type="ECO:0000313" key="3">
    <source>
        <dbReference type="EMBL" id="QJX47771.1"/>
    </source>
</evidence>